<dbReference type="EMBL" id="CP045798">
    <property type="protein sequence ID" value="QNB45514.1"/>
    <property type="molecule type" value="Genomic_DNA"/>
</dbReference>
<accession>A0A7G6E0B0</accession>
<reference evidence="1 2" key="1">
    <citation type="journal article" date="2019" name="Front. Microbiol.">
        <title>Thermoanaerosceptrum fracticalcis gen. nov. sp. nov., a Novel Fumarate-Fermenting Microorganism From a Deep Fractured Carbonate Aquifer of the US Great Basin.</title>
        <authorList>
            <person name="Hamilton-Brehm S.D."/>
            <person name="Stewart L.E."/>
            <person name="Zavarin M."/>
            <person name="Caldwell M."/>
            <person name="Lawson P.A."/>
            <person name="Onstott T.C."/>
            <person name="Grzymski J."/>
            <person name="Neveux I."/>
            <person name="Lollar B.S."/>
            <person name="Russell C.E."/>
            <person name="Moser D.P."/>
        </authorList>
    </citation>
    <scope>NUCLEOTIDE SEQUENCE [LARGE SCALE GENOMIC DNA]</scope>
    <source>
        <strain evidence="1 2">DRI-13</strain>
    </source>
</reference>
<name>A0A7G6E0B0_THEFR</name>
<evidence type="ECO:0008006" key="3">
    <source>
        <dbReference type="Google" id="ProtNLM"/>
    </source>
</evidence>
<evidence type="ECO:0000313" key="2">
    <source>
        <dbReference type="Proteomes" id="UP000515847"/>
    </source>
</evidence>
<keyword evidence="2" id="KW-1185">Reference proteome</keyword>
<organism evidence="1 2">
    <name type="scientific">Thermanaerosceptrum fracticalcis</name>
    <dbReference type="NCBI Taxonomy" id="1712410"/>
    <lineage>
        <taxon>Bacteria</taxon>
        <taxon>Bacillati</taxon>
        <taxon>Bacillota</taxon>
        <taxon>Clostridia</taxon>
        <taxon>Eubacteriales</taxon>
        <taxon>Peptococcaceae</taxon>
        <taxon>Thermanaerosceptrum</taxon>
    </lineage>
</organism>
<protein>
    <recommendedName>
        <fullName evidence="3">Type 4 fimbrial biogenesis protein PilX N-terminal domain-containing protein</fullName>
    </recommendedName>
</protein>
<sequence length="371" mass="40037">MLKNERGAALLLTVLAMFLILALGMTLLETGATEANIASNQIRSVQAFYAAEAGIEETLAHLKDNPSYDPPDTPVTVGIVGPGNLEAKYQITLFSKSGETVQIESTGMVGNSKYTLTAQGTVKQGGGYLSRGLTAFAVSSNTLSTIVKEDSLIGPYMFNHPHRIKHTTYPPHNQDNSIGFPELPTDWYKPAGLGSPYVINGTVFDLNVFKTGFPYYKVNGDIYLRHGNLSLNGTIIEATGQVYLENGTFKGFTMAANQGITVNSNTDLENLVLTGKNIILNSNTDADNLFIYDTGYTIINSNVDFTGILITKNSLVVNSNVEIEGSVVCSSLTVNSNATITYKEDISVPIVPAEISEIVVSLDSWGYKYTL</sequence>
<dbReference type="OrthoDB" id="2588291at2"/>
<gene>
    <name evidence="1" type="ORF">BR63_03790</name>
</gene>
<dbReference type="Proteomes" id="UP000515847">
    <property type="component" value="Chromosome"/>
</dbReference>
<proteinExistence type="predicted"/>
<evidence type="ECO:0000313" key="1">
    <source>
        <dbReference type="EMBL" id="QNB45514.1"/>
    </source>
</evidence>
<dbReference type="RefSeq" id="WP_034425517.1">
    <property type="nucleotide sequence ID" value="NZ_CP045798.1"/>
</dbReference>
<dbReference type="KEGG" id="tfr:BR63_03790"/>
<dbReference type="AlphaFoldDB" id="A0A7G6E0B0"/>